<dbReference type="STRING" id="76193.A0A194R7R5"/>
<evidence type="ECO:0000256" key="8">
    <source>
        <dbReference type="ARBA" id="ARBA00023136"/>
    </source>
</evidence>
<proteinExistence type="inferred from homology"/>
<dbReference type="GO" id="GO:0007220">
    <property type="term" value="P:Notch receptor processing"/>
    <property type="evidence" value="ECO:0007669"/>
    <property type="project" value="TreeGrafter"/>
</dbReference>
<dbReference type="GO" id="GO:0016485">
    <property type="term" value="P:protein processing"/>
    <property type="evidence" value="ECO:0007669"/>
    <property type="project" value="InterPro"/>
</dbReference>
<comment type="subcellular location">
    <subcellularLocation>
        <location evidence="1">Membrane</location>
        <topology evidence="1">Single-pass type I membrane protein</topology>
    </subcellularLocation>
</comment>
<dbReference type="InParanoid" id="A0A194R7R5"/>
<organism evidence="11 12">
    <name type="scientific">Papilio machaon</name>
    <name type="common">Old World swallowtail butterfly</name>
    <dbReference type="NCBI Taxonomy" id="76193"/>
    <lineage>
        <taxon>Eukaryota</taxon>
        <taxon>Metazoa</taxon>
        <taxon>Ecdysozoa</taxon>
        <taxon>Arthropoda</taxon>
        <taxon>Hexapoda</taxon>
        <taxon>Insecta</taxon>
        <taxon>Pterygota</taxon>
        <taxon>Neoptera</taxon>
        <taxon>Endopterygota</taxon>
        <taxon>Lepidoptera</taxon>
        <taxon>Glossata</taxon>
        <taxon>Ditrysia</taxon>
        <taxon>Papilionoidea</taxon>
        <taxon>Papilionidae</taxon>
        <taxon>Papilioninae</taxon>
        <taxon>Papilio</taxon>
    </lineage>
</organism>
<reference evidence="11 12" key="1">
    <citation type="journal article" date="2015" name="Nat. Commun.">
        <title>Outbred genome sequencing and CRISPR/Cas9 gene editing in butterflies.</title>
        <authorList>
            <person name="Li X."/>
            <person name="Fan D."/>
            <person name="Zhang W."/>
            <person name="Liu G."/>
            <person name="Zhang L."/>
            <person name="Zhao L."/>
            <person name="Fang X."/>
            <person name="Chen L."/>
            <person name="Dong Y."/>
            <person name="Chen Y."/>
            <person name="Ding Y."/>
            <person name="Zhao R."/>
            <person name="Feng M."/>
            <person name="Zhu Y."/>
            <person name="Feng Y."/>
            <person name="Jiang X."/>
            <person name="Zhu D."/>
            <person name="Xiang H."/>
            <person name="Feng X."/>
            <person name="Li S."/>
            <person name="Wang J."/>
            <person name="Zhang G."/>
            <person name="Kronforst M.R."/>
            <person name="Wang W."/>
        </authorList>
    </citation>
    <scope>NUCLEOTIDE SEQUENCE [LARGE SCALE GENOMIC DNA]</scope>
    <source>
        <strain evidence="11">Ya'a_city_454_Pm</strain>
        <tissue evidence="11">Whole body</tissue>
    </source>
</reference>
<evidence type="ECO:0000259" key="10">
    <source>
        <dbReference type="Pfam" id="PF18266"/>
    </source>
</evidence>
<name>A0A194R7R5_PAPMA</name>
<evidence type="ECO:0000256" key="5">
    <source>
        <dbReference type="ARBA" id="ARBA00022729"/>
    </source>
</evidence>
<evidence type="ECO:0000256" key="1">
    <source>
        <dbReference type="ARBA" id="ARBA00004479"/>
    </source>
</evidence>
<dbReference type="Proteomes" id="UP000053240">
    <property type="component" value="Unassembled WGS sequence"/>
</dbReference>
<evidence type="ECO:0000256" key="4">
    <source>
        <dbReference type="ARBA" id="ARBA00022692"/>
    </source>
</evidence>
<sequence length="724" mass="79726">MNGAVGVVQMISNISDAAWLVNNATAGPYMAVVNTALFLDVIDLFMFMPNNVAGILVYQNGTARPKTFSQESTCPNEVSSDPVSQCPSSSGMSWNMGGTGLLRRNIPFPIFYLPQTRIEEIDKINNCFQRYNLDRANQNGKPLCSIQLKSRIVSLFRCFCLNTMHAHYPERYNLDRAYQNGRPLCSIQLKSFMFAAVNSEVCLRRSTTSALLTPTKVCDPLGDQNVYFSLFPRGKEILKNKPITLVTARIDTASLFDGLAPGAASSVVGMVTLLMSAVTLTKMMPVSDSHLYDSNVVWNLFNGETFDYIGSQRVAYEMKFGSWPSFAPLDSSDVKLHIELGQIGGSLNLYSENTSWPLYAYAADSYTPVTEFLNEMLMNAKQFNMTLLPVFTKNLPPSSLHSFRRILKNETENGELPEVLLVDYKDTFTNSYYESVFDDADNIGFVYRNISVGPDGQFVPTSDLLANGTMREWDVQVKISRLATALALTMYQRVAGKPYAADIAASAHLADEMLYCFLRSQACRLLLAADYATSAVEVPTASAPPLYVGVAALSNTPAIFAGHLLVLLAGTQLSLNKTACDSLDKPGFSYYWLRGWNHTGVCMQTTMNFTQAVSPAFLLQDYDMSSGMYSTWTESVWAAMWARVFVSGGGGGARVAACAGAAATLAAALLTYWLSKHADVLFKQPADSIVNDAASGRKNKFRRAARIGRVQRTALLKRANLKRY</sequence>
<evidence type="ECO:0000313" key="12">
    <source>
        <dbReference type="Proteomes" id="UP000053240"/>
    </source>
</evidence>
<dbReference type="Gene3D" id="3.40.630.10">
    <property type="entry name" value="Zn peptidases"/>
    <property type="match status" value="1"/>
</dbReference>
<dbReference type="AlphaFoldDB" id="A0A194R7R5"/>
<dbReference type="PANTHER" id="PTHR21092">
    <property type="entry name" value="NICASTRIN"/>
    <property type="match status" value="1"/>
</dbReference>
<keyword evidence="5" id="KW-0732">Signal</keyword>
<keyword evidence="8" id="KW-0472">Membrane</keyword>
<comment type="similarity">
    <text evidence="2">Belongs to the nicastrin family.</text>
</comment>
<dbReference type="GO" id="GO:0005886">
    <property type="term" value="C:plasma membrane"/>
    <property type="evidence" value="ECO:0007669"/>
    <property type="project" value="TreeGrafter"/>
</dbReference>
<evidence type="ECO:0000313" key="11">
    <source>
        <dbReference type="EMBL" id="KPJ13554.1"/>
    </source>
</evidence>
<evidence type="ECO:0000256" key="6">
    <source>
        <dbReference type="ARBA" id="ARBA00022976"/>
    </source>
</evidence>
<dbReference type="Pfam" id="PF05450">
    <property type="entry name" value="Nicastrin"/>
    <property type="match status" value="1"/>
</dbReference>
<evidence type="ECO:0000256" key="9">
    <source>
        <dbReference type="ARBA" id="ARBA00023180"/>
    </source>
</evidence>
<keyword evidence="12" id="KW-1185">Reference proteome</keyword>
<accession>A0A194R7R5</accession>
<gene>
    <name evidence="11" type="ORF">RR48_10738</name>
</gene>
<keyword evidence="6" id="KW-0914">Notch signaling pathway</keyword>
<dbReference type="FunCoup" id="A0A194R7R5">
    <property type="interactions" value="1740"/>
</dbReference>
<keyword evidence="7" id="KW-1133">Transmembrane helix</keyword>
<keyword evidence="4" id="KW-0812">Transmembrane</keyword>
<evidence type="ECO:0000256" key="3">
    <source>
        <dbReference type="ARBA" id="ARBA00015303"/>
    </source>
</evidence>
<dbReference type="PANTHER" id="PTHR21092:SF0">
    <property type="entry name" value="NICASTRIN"/>
    <property type="match status" value="1"/>
</dbReference>
<dbReference type="InterPro" id="IPR041084">
    <property type="entry name" value="Ncstrn_small"/>
</dbReference>
<feature type="domain" description="Nicastrin small lobe" evidence="10">
    <location>
        <begin position="2"/>
        <end position="150"/>
    </location>
</feature>
<dbReference type="InterPro" id="IPR008710">
    <property type="entry name" value="Nicastrin"/>
</dbReference>
<dbReference type="EMBL" id="KQ460615">
    <property type="protein sequence ID" value="KPJ13554.1"/>
    <property type="molecule type" value="Genomic_DNA"/>
</dbReference>
<dbReference type="GO" id="GO:0007219">
    <property type="term" value="P:Notch signaling pathway"/>
    <property type="evidence" value="ECO:0007669"/>
    <property type="project" value="UniProtKB-KW"/>
</dbReference>
<protein>
    <recommendedName>
        <fullName evidence="3">Nicastrin</fullName>
    </recommendedName>
</protein>
<evidence type="ECO:0000256" key="2">
    <source>
        <dbReference type="ARBA" id="ARBA00007717"/>
    </source>
</evidence>
<dbReference type="Pfam" id="PF18266">
    <property type="entry name" value="Ncstrn_small"/>
    <property type="match status" value="1"/>
</dbReference>
<keyword evidence="9" id="KW-0325">Glycoprotein</keyword>
<evidence type="ECO:0000256" key="7">
    <source>
        <dbReference type="ARBA" id="ARBA00022989"/>
    </source>
</evidence>
<dbReference type="SUPFAM" id="SSF53187">
    <property type="entry name" value="Zn-dependent exopeptidases"/>
    <property type="match status" value="1"/>
</dbReference>